<proteinExistence type="inferred from homology"/>
<gene>
    <name evidence="2" type="ORF">AMOR_58500</name>
</gene>
<accession>A0ABN6N4G8</accession>
<dbReference type="EMBL" id="AP025591">
    <property type="protein sequence ID" value="BDG06854.1"/>
    <property type="molecule type" value="Genomic_DNA"/>
</dbReference>
<dbReference type="Proteomes" id="UP001162891">
    <property type="component" value="Chromosome"/>
</dbReference>
<dbReference type="RefSeq" id="WP_248357329.1">
    <property type="nucleotide sequence ID" value="NZ_AP025591.1"/>
</dbReference>
<evidence type="ECO:0000313" key="2">
    <source>
        <dbReference type="EMBL" id="BDG06854.1"/>
    </source>
</evidence>
<name>A0ABN6N4G8_9BACT</name>
<sequence length="444" mass="47401">MRSFLRLQVAVCCVTLGLSGCSRCGRDPGARGPGPALAAVSDKPAVLAELPDDRSPELLFSDRGGGVAYVLEEGGKYRVVHNGRAGKKAYDAVANVVLSPDGRRCAFGARVDGKWRMVVDGTEGKSFGNVASPVFSADGEHLAYQAQVDASWRLVVDDIENARTKTRYGMHAFSGDSSRIVYVDEVDDAGVGRLVVSDLRFEKPTVIDARVSNAVLNAEASRVAAVAASDHGQLVLTFATGAPGDVKRGPAHDAVYNVAFGPDGGSLAYLAVKSGQYVLVLDDREMPMAAGEEIISLPAIRPDGRGLAAMVITNGAVTLRQYFVERAAEGAYQSAEGLLYDRDGGAHAYAAQRGDAWFVVTNGNEGPPFDRVVDPVFSPDGQYLVYRARKGGKRFVVVAQATGAVIRQLPEYEQVFPVRFTADGKAIAYGVKDGRRLAWKVERL</sequence>
<dbReference type="InterPro" id="IPR011042">
    <property type="entry name" value="6-blade_b-propeller_TolB-like"/>
</dbReference>
<dbReference type="InterPro" id="IPR011659">
    <property type="entry name" value="WD40"/>
</dbReference>
<keyword evidence="3" id="KW-1185">Reference proteome</keyword>
<organism evidence="2 3">
    <name type="scientific">Anaeromyxobacter oryzae</name>
    <dbReference type="NCBI Taxonomy" id="2918170"/>
    <lineage>
        <taxon>Bacteria</taxon>
        <taxon>Pseudomonadati</taxon>
        <taxon>Myxococcota</taxon>
        <taxon>Myxococcia</taxon>
        <taxon>Myxococcales</taxon>
        <taxon>Cystobacterineae</taxon>
        <taxon>Anaeromyxobacteraceae</taxon>
        <taxon>Anaeromyxobacter</taxon>
    </lineage>
</organism>
<comment type="similarity">
    <text evidence="1">Belongs to the TolB family.</text>
</comment>
<reference evidence="3" key="1">
    <citation type="journal article" date="2022" name="Int. J. Syst. Evol. Microbiol.">
        <title>Anaeromyxobacter oryzae sp. nov., Anaeromyxobacter diazotrophicus sp. nov. and Anaeromyxobacter paludicola sp. nov., isolated from paddy soils.</title>
        <authorList>
            <person name="Itoh H."/>
            <person name="Xu Z."/>
            <person name="Mise K."/>
            <person name="Masuda Y."/>
            <person name="Ushijima N."/>
            <person name="Hayakawa C."/>
            <person name="Shiratori Y."/>
            <person name="Senoo K."/>
        </authorList>
    </citation>
    <scope>NUCLEOTIDE SEQUENCE [LARGE SCALE GENOMIC DNA]</scope>
    <source>
        <strain evidence="3">Red232</strain>
    </source>
</reference>
<dbReference type="Pfam" id="PF07676">
    <property type="entry name" value="PD40"/>
    <property type="match status" value="1"/>
</dbReference>
<evidence type="ECO:0000256" key="1">
    <source>
        <dbReference type="ARBA" id="ARBA00009820"/>
    </source>
</evidence>
<evidence type="ECO:0000313" key="3">
    <source>
        <dbReference type="Proteomes" id="UP001162891"/>
    </source>
</evidence>
<dbReference type="SUPFAM" id="SSF82171">
    <property type="entry name" value="DPP6 N-terminal domain-like"/>
    <property type="match status" value="1"/>
</dbReference>
<dbReference type="PANTHER" id="PTHR36842">
    <property type="entry name" value="PROTEIN TOLB HOMOLOG"/>
    <property type="match status" value="1"/>
</dbReference>
<protein>
    <submittedName>
        <fullName evidence="2">Uncharacterized protein</fullName>
    </submittedName>
</protein>
<dbReference type="PROSITE" id="PS51257">
    <property type="entry name" value="PROKAR_LIPOPROTEIN"/>
    <property type="match status" value="1"/>
</dbReference>
<dbReference type="Gene3D" id="2.120.10.30">
    <property type="entry name" value="TolB, C-terminal domain"/>
    <property type="match status" value="2"/>
</dbReference>